<dbReference type="Proteomes" id="UP001396334">
    <property type="component" value="Unassembled WGS sequence"/>
</dbReference>
<evidence type="ECO:0000313" key="1">
    <source>
        <dbReference type="EMBL" id="KAK9043681.1"/>
    </source>
</evidence>
<keyword evidence="2" id="KW-1185">Reference proteome</keyword>
<proteinExistence type="predicted"/>
<organism evidence="1 2">
    <name type="scientific">Hibiscus sabdariffa</name>
    <name type="common">roselle</name>
    <dbReference type="NCBI Taxonomy" id="183260"/>
    <lineage>
        <taxon>Eukaryota</taxon>
        <taxon>Viridiplantae</taxon>
        <taxon>Streptophyta</taxon>
        <taxon>Embryophyta</taxon>
        <taxon>Tracheophyta</taxon>
        <taxon>Spermatophyta</taxon>
        <taxon>Magnoliopsida</taxon>
        <taxon>eudicotyledons</taxon>
        <taxon>Gunneridae</taxon>
        <taxon>Pentapetalae</taxon>
        <taxon>rosids</taxon>
        <taxon>malvids</taxon>
        <taxon>Malvales</taxon>
        <taxon>Malvaceae</taxon>
        <taxon>Malvoideae</taxon>
        <taxon>Hibiscus</taxon>
    </lineage>
</organism>
<evidence type="ECO:0000313" key="2">
    <source>
        <dbReference type="Proteomes" id="UP001396334"/>
    </source>
</evidence>
<accession>A0ABR2U1S2</accession>
<dbReference type="EMBL" id="JBBPBN010000003">
    <property type="protein sequence ID" value="KAK9043681.1"/>
    <property type="molecule type" value="Genomic_DNA"/>
</dbReference>
<reference evidence="1 2" key="1">
    <citation type="journal article" date="2024" name="G3 (Bethesda)">
        <title>Genome assembly of Hibiscus sabdariffa L. provides insights into metabolisms of medicinal natural products.</title>
        <authorList>
            <person name="Kim T."/>
        </authorList>
    </citation>
    <scope>NUCLEOTIDE SEQUENCE [LARGE SCALE GENOMIC DNA]</scope>
    <source>
        <strain evidence="1">TK-2024</strain>
        <tissue evidence="1">Old leaves</tissue>
    </source>
</reference>
<protein>
    <submittedName>
        <fullName evidence="1">Uncharacterized protein</fullName>
    </submittedName>
</protein>
<name>A0ABR2U1S2_9ROSI</name>
<gene>
    <name evidence="1" type="ORF">V6N11_072015</name>
</gene>
<sequence>MVSDGGCGVEVKMGEVLEGYARIVMKVEQDGVFGGHLGRTNLTSANRLSKTINEENATLLRGQIGSGRHDTSKNAVRAGTAKPFKCLRFPRSEMETNISSYQQTMVAS</sequence>
<comment type="caution">
    <text evidence="1">The sequence shown here is derived from an EMBL/GenBank/DDBJ whole genome shotgun (WGS) entry which is preliminary data.</text>
</comment>